<keyword evidence="1" id="KW-1133">Transmembrane helix</keyword>
<feature type="transmembrane region" description="Helical" evidence="1">
    <location>
        <begin position="57"/>
        <end position="79"/>
    </location>
</feature>
<proteinExistence type="predicted"/>
<dbReference type="EMBL" id="CAADFW010000005">
    <property type="protein sequence ID" value="VFK54460.1"/>
    <property type="molecule type" value="Genomic_DNA"/>
</dbReference>
<accession>A0A450ZL34</accession>
<protein>
    <submittedName>
        <fullName evidence="2">Uncharacterized protein</fullName>
    </submittedName>
</protein>
<keyword evidence="1" id="KW-0812">Transmembrane</keyword>
<sequence length="126" mass="14263">MTTTVNRQVRPTLVTSMGSSSQHLHEVNISWPGSLTTSKTYPAHIRNMLESAMNPKIHVAEILIALASSAIILLSARLLTPKTHDRFGYFAFTHYSKSTLHEFHNDCVGLKHSFLRQMKDILFSRQ</sequence>
<organism evidence="2">
    <name type="scientific">Candidatus Kentrum sp. TC</name>
    <dbReference type="NCBI Taxonomy" id="2126339"/>
    <lineage>
        <taxon>Bacteria</taxon>
        <taxon>Pseudomonadati</taxon>
        <taxon>Pseudomonadota</taxon>
        <taxon>Gammaproteobacteria</taxon>
        <taxon>Candidatus Kentrum</taxon>
    </lineage>
</organism>
<reference evidence="2" key="1">
    <citation type="submission" date="2019-02" db="EMBL/GenBank/DDBJ databases">
        <authorList>
            <person name="Gruber-Vodicka R. H."/>
            <person name="Seah K. B. B."/>
        </authorList>
    </citation>
    <scope>NUCLEOTIDE SEQUENCE</scope>
    <source>
        <strain evidence="2">BECK_BZ126</strain>
    </source>
</reference>
<dbReference type="AlphaFoldDB" id="A0A450ZL34"/>
<gene>
    <name evidence="2" type="ORF">BECKTC1821F_GA0114240_100526</name>
</gene>
<name>A0A450ZL34_9GAMM</name>
<evidence type="ECO:0000313" key="2">
    <source>
        <dbReference type="EMBL" id="VFK54460.1"/>
    </source>
</evidence>
<evidence type="ECO:0000256" key="1">
    <source>
        <dbReference type="SAM" id="Phobius"/>
    </source>
</evidence>
<keyword evidence="1" id="KW-0472">Membrane</keyword>